<protein>
    <submittedName>
        <fullName evidence="1">Uncharacterized protein</fullName>
    </submittedName>
</protein>
<dbReference type="EMBL" id="NPZB01000001">
    <property type="protein sequence ID" value="PNS09582.1"/>
    <property type="molecule type" value="Genomic_DNA"/>
</dbReference>
<reference evidence="1 2" key="1">
    <citation type="submission" date="2017-08" db="EMBL/GenBank/DDBJ databases">
        <title>Lysobacter sylvestris genome.</title>
        <authorList>
            <person name="Zhang D.-C."/>
            <person name="Albuquerque L."/>
            <person name="Franca L."/>
            <person name="Froufe H.J.C."/>
            <person name="Barroso C."/>
            <person name="Egas C."/>
            <person name="Da Costa M."/>
            <person name="Margesin R."/>
        </authorList>
    </citation>
    <scope>NUCLEOTIDE SEQUENCE [LARGE SCALE GENOMIC DNA]</scope>
    <source>
        <strain evidence="1 2">AM20-91</strain>
    </source>
</reference>
<comment type="caution">
    <text evidence="1">The sequence shown here is derived from an EMBL/GenBank/DDBJ whole genome shotgun (WGS) entry which is preliminary data.</text>
</comment>
<sequence>MFWKIKRKMPAVTPVQEPLPPVALIAPDSSLSLVLLAIEDATIVSRHPDDDGPRVMVASPAMGNWFFYERNKAETRIRKRFPDLSDDGVAKVIRALEIRVKYAARSKEPEKPRKKYSCMAPADPLTVGWGHDRHER</sequence>
<dbReference type="Proteomes" id="UP000236220">
    <property type="component" value="Unassembled WGS sequence"/>
</dbReference>
<dbReference type="AlphaFoldDB" id="A0A2K1Q3F3"/>
<dbReference type="RefSeq" id="WP_103074617.1">
    <property type="nucleotide sequence ID" value="NZ_NPZB01000001.1"/>
</dbReference>
<organism evidence="1 2">
    <name type="scientific">Solilutibacter silvestris</name>
    <dbReference type="NCBI Taxonomy" id="1645665"/>
    <lineage>
        <taxon>Bacteria</taxon>
        <taxon>Pseudomonadati</taxon>
        <taxon>Pseudomonadota</taxon>
        <taxon>Gammaproteobacteria</taxon>
        <taxon>Lysobacterales</taxon>
        <taxon>Lysobacteraceae</taxon>
        <taxon>Solilutibacter</taxon>
    </lineage>
</organism>
<accession>A0A2K1Q3F3</accession>
<evidence type="ECO:0000313" key="2">
    <source>
        <dbReference type="Proteomes" id="UP000236220"/>
    </source>
</evidence>
<gene>
    <name evidence="1" type="ORF">Lysil_1211</name>
</gene>
<name>A0A2K1Q3F3_9GAMM</name>
<proteinExistence type="predicted"/>
<evidence type="ECO:0000313" key="1">
    <source>
        <dbReference type="EMBL" id="PNS09582.1"/>
    </source>
</evidence>
<keyword evidence="2" id="KW-1185">Reference proteome</keyword>